<protein>
    <recommendedName>
        <fullName evidence="4">WxL domain-containing protein</fullName>
    </recommendedName>
</protein>
<gene>
    <name evidence="2" type="ORF">HMPREF9473_04145</name>
</gene>
<name>G5IKW7_9FIRM</name>
<dbReference type="Proteomes" id="UP000005384">
    <property type="component" value="Unassembled WGS sequence"/>
</dbReference>
<evidence type="ECO:0000256" key="1">
    <source>
        <dbReference type="SAM" id="SignalP"/>
    </source>
</evidence>
<reference evidence="2 3" key="1">
    <citation type="submission" date="2011-08" db="EMBL/GenBank/DDBJ databases">
        <title>The Genome Sequence of Clostridium hathewayi WAL-18680.</title>
        <authorList>
            <consortium name="The Broad Institute Genome Sequencing Platform"/>
            <person name="Earl A."/>
            <person name="Ward D."/>
            <person name="Feldgarden M."/>
            <person name="Gevers D."/>
            <person name="Finegold S.M."/>
            <person name="Summanen P.H."/>
            <person name="Molitoris D.R."/>
            <person name="Song M."/>
            <person name="Daigneault M."/>
            <person name="Allen-Vercoe E."/>
            <person name="Young S.K."/>
            <person name="Zeng Q."/>
            <person name="Gargeya S."/>
            <person name="Fitzgerald M."/>
            <person name="Haas B."/>
            <person name="Abouelleil A."/>
            <person name="Alvarado L."/>
            <person name="Arachchi H.M."/>
            <person name="Berlin A."/>
            <person name="Brown A."/>
            <person name="Chapman S.B."/>
            <person name="Chen Z."/>
            <person name="Dunbar C."/>
            <person name="Freedman E."/>
            <person name="Gearin G."/>
            <person name="Gellesch M."/>
            <person name="Goldberg J."/>
            <person name="Griggs A."/>
            <person name="Gujja S."/>
            <person name="Heiman D."/>
            <person name="Howarth C."/>
            <person name="Larson L."/>
            <person name="Lui A."/>
            <person name="MacDonald P.J.P."/>
            <person name="Montmayeur A."/>
            <person name="Murphy C."/>
            <person name="Neiman D."/>
            <person name="Pearson M."/>
            <person name="Priest M."/>
            <person name="Roberts A."/>
            <person name="Saif S."/>
            <person name="Shea T."/>
            <person name="Shenoy N."/>
            <person name="Sisk P."/>
            <person name="Stolte C."/>
            <person name="Sykes S."/>
            <person name="Wortman J."/>
            <person name="Nusbaum C."/>
            <person name="Birren B."/>
        </authorList>
    </citation>
    <scope>NUCLEOTIDE SEQUENCE [LARGE SCALE GENOMIC DNA]</scope>
    <source>
        <strain evidence="2 3">WAL-18680</strain>
    </source>
</reference>
<evidence type="ECO:0008006" key="4">
    <source>
        <dbReference type="Google" id="ProtNLM"/>
    </source>
</evidence>
<dbReference type="AlphaFoldDB" id="G5IKW7"/>
<evidence type="ECO:0000313" key="3">
    <source>
        <dbReference type="Proteomes" id="UP000005384"/>
    </source>
</evidence>
<dbReference type="RefSeq" id="WP_006782136.1">
    <property type="nucleotide sequence ID" value="NZ_CP040506.1"/>
</dbReference>
<keyword evidence="1" id="KW-0732">Signal</keyword>
<dbReference type="HOGENOM" id="CLU_103710_0_0_9"/>
<organism evidence="2 3">
    <name type="scientific">Hungatella hathewayi WAL-18680</name>
    <dbReference type="NCBI Taxonomy" id="742737"/>
    <lineage>
        <taxon>Bacteria</taxon>
        <taxon>Bacillati</taxon>
        <taxon>Bacillota</taxon>
        <taxon>Clostridia</taxon>
        <taxon>Lachnospirales</taxon>
        <taxon>Lachnospiraceae</taxon>
        <taxon>Hungatella</taxon>
    </lineage>
</organism>
<accession>G5IKW7</accession>
<sequence>MRSKRTKRAKMTKKMTALMLSAVMSTVWAGTAFAEPVNIPMETVSGPGDNTTMTLTGVVKVTTLKVTIPTAVTFDIDMTAVPSAPAAEDTTAAAKMQKVNPQVGQPDPDVYKITNQSASSVWVYVNEVSVEGDAGGTAPTLVTAYETMFANPNNVMFTLKDAKDDSTPLTVTGTEGTNMKIGTEGADGDWMVAGSKDYYLNANKGKLVAADQATSMGKENEMGLRIYAYTRKGWQAGNSFKVKPVFTVSVTEPGSAT</sequence>
<dbReference type="PATRIC" id="fig|742737.3.peg.4131"/>
<feature type="chain" id="PRO_5039001045" description="WxL domain-containing protein" evidence="1">
    <location>
        <begin position="30"/>
        <end position="257"/>
    </location>
</feature>
<comment type="caution">
    <text evidence="2">The sequence shown here is derived from an EMBL/GenBank/DDBJ whole genome shotgun (WGS) entry which is preliminary data.</text>
</comment>
<feature type="signal peptide" evidence="1">
    <location>
        <begin position="1"/>
        <end position="29"/>
    </location>
</feature>
<dbReference type="OrthoDB" id="9756189at2"/>
<proteinExistence type="predicted"/>
<evidence type="ECO:0000313" key="2">
    <source>
        <dbReference type="EMBL" id="EHI57903.1"/>
    </source>
</evidence>
<keyword evidence="3" id="KW-1185">Reference proteome</keyword>
<dbReference type="EMBL" id="ADLN01000115">
    <property type="protein sequence ID" value="EHI57903.1"/>
    <property type="molecule type" value="Genomic_DNA"/>
</dbReference>